<dbReference type="GO" id="GO:0005684">
    <property type="term" value="C:U2-type spliceosomal complex"/>
    <property type="evidence" value="ECO:0007669"/>
    <property type="project" value="TreeGrafter"/>
</dbReference>
<dbReference type="STRING" id="49390.A0A068V0E8"/>
<dbReference type="InterPro" id="IPR034393">
    <property type="entry name" value="TatSF1-like"/>
</dbReference>
<evidence type="ECO:0000313" key="2">
    <source>
        <dbReference type="Proteomes" id="UP000295252"/>
    </source>
</evidence>
<dbReference type="AlphaFoldDB" id="A0A068V0E8"/>
<gene>
    <name evidence="1" type="ORF">GSCOC_T00040359001</name>
</gene>
<dbReference type="GO" id="GO:0005686">
    <property type="term" value="C:U2 snRNP"/>
    <property type="evidence" value="ECO:0007669"/>
    <property type="project" value="TreeGrafter"/>
</dbReference>
<dbReference type="InParanoid" id="A0A068V0E8"/>
<dbReference type="InterPro" id="IPR012677">
    <property type="entry name" value="Nucleotide-bd_a/b_plait_sf"/>
</dbReference>
<proteinExistence type="predicted"/>
<dbReference type="Proteomes" id="UP000295252">
    <property type="component" value="Chromosome VIII"/>
</dbReference>
<accession>A0A068V0E8</accession>
<name>A0A068V0E8_COFCA</name>
<dbReference type="EMBL" id="HG739164">
    <property type="protein sequence ID" value="CDP14126.1"/>
    <property type="molecule type" value="Genomic_DNA"/>
</dbReference>
<dbReference type="Gramene" id="CDP14126">
    <property type="protein sequence ID" value="CDP14126"/>
    <property type="gene ID" value="GSCOC_T00040359001"/>
</dbReference>
<reference evidence="2" key="1">
    <citation type="journal article" date="2014" name="Science">
        <title>The coffee genome provides insight into the convergent evolution of caffeine biosynthesis.</title>
        <authorList>
            <person name="Denoeud F."/>
            <person name="Carretero-Paulet L."/>
            <person name="Dereeper A."/>
            <person name="Droc G."/>
            <person name="Guyot R."/>
            <person name="Pietrella M."/>
            <person name="Zheng C."/>
            <person name="Alberti A."/>
            <person name="Anthony F."/>
            <person name="Aprea G."/>
            <person name="Aury J.M."/>
            <person name="Bento P."/>
            <person name="Bernard M."/>
            <person name="Bocs S."/>
            <person name="Campa C."/>
            <person name="Cenci A."/>
            <person name="Combes M.C."/>
            <person name="Crouzillat D."/>
            <person name="Da Silva C."/>
            <person name="Daddiego L."/>
            <person name="De Bellis F."/>
            <person name="Dussert S."/>
            <person name="Garsmeur O."/>
            <person name="Gayraud T."/>
            <person name="Guignon V."/>
            <person name="Jahn K."/>
            <person name="Jamilloux V."/>
            <person name="Joet T."/>
            <person name="Labadie K."/>
            <person name="Lan T."/>
            <person name="Leclercq J."/>
            <person name="Lepelley M."/>
            <person name="Leroy T."/>
            <person name="Li L.T."/>
            <person name="Librado P."/>
            <person name="Lopez L."/>
            <person name="Munoz A."/>
            <person name="Noel B."/>
            <person name="Pallavicini A."/>
            <person name="Perrotta G."/>
            <person name="Poncet V."/>
            <person name="Pot D."/>
            <person name="Priyono X."/>
            <person name="Rigoreau M."/>
            <person name="Rouard M."/>
            <person name="Rozas J."/>
            <person name="Tranchant-Dubreuil C."/>
            <person name="VanBuren R."/>
            <person name="Zhang Q."/>
            <person name="Andrade A.C."/>
            <person name="Argout X."/>
            <person name="Bertrand B."/>
            <person name="de Kochko A."/>
            <person name="Graziosi G."/>
            <person name="Henry R.J."/>
            <person name="Jayarama X."/>
            <person name="Ming R."/>
            <person name="Nagai C."/>
            <person name="Rounsley S."/>
            <person name="Sankoff D."/>
            <person name="Giuliano G."/>
            <person name="Albert V.A."/>
            <person name="Wincker P."/>
            <person name="Lashermes P."/>
        </authorList>
    </citation>
    <scope>NUCLEOTIDE SEQUENCE [LARGE SCALE GENOMIC DNA]</scope>
    <source>
        <strain evidence="2">cv. DH200-94</strain>
    </source>
</reference>
<dbReference type="PANTHER" id="PTHR15608:SF0">
    <property type="entry name" value="HIV TAT-SPECIFIC FACTOR 1"/>
    <property type="match status" value="1"/>
</dbReference>
<dbReference type="OrthoDB" id="10258585at2759"/>
<organism evidence="1 2">
    <name type="scientific">Coffea canephora</name>
    <name type="common">Robusta coffee</name>
    <dbReference type="NCBI Taxonomy" id="49390"/>
    <lineage>
        <taxon>Eukaryota</taxon>
        <taxon>Viridiplantae</taxon>
        <taxon>Streptophyta</taxon>
        <taxon>Embryophyta</taxon>
        <taxon>Tracheophyta</taxon>
        <taxon>Spermatophyta</taxon>
        <taxon>Magnoliopsida</taxon>
        <taxon>eudicotyledons</taxon>
        <taxon>Gunneridae</taxon>
        <taxon>Pentapetalae</taxon>
        <taxon>asterids</taxon>
        <taxon>lamiids</taxon>
        <taxon>Gentianales</taxon>
        <taxon>Rubiaceae</taxon>
        <taxon>Ixoroideae</taxon>
        <taxon>Gardenieae complex</taxon>
        <taxon>Bertiereae - Coffeeae clade</taxon>
        <taxon>Coffeeae</taxon>
        <taxon>Coffea</taxon>
    </lineage>
</organism>
<protein>
    <submittedName>
        <fullName evidence="1">Uncharacterized protein</fullName>
    </submittedName>
</protein>
<dbReference type="GO" id="GO:0003723">
    <property type="term" value="F:RNA binding"/>
    <property type="evidence" value="ECO:0007669"/>
    <property type="project" value="TreeGrafter"/>
</dbReference>
<evidence type="ECO:0000313" key="1">
    <source>
        <dbReference type="EMBL" id="CDP14126.1"/>
    </source>
</evidence>
<dbReference type="Gene3D" id="3.30.70.330">
    <property type="match status" value="1"/>
</dbReference>
<keyword evidence="2" id="KW-1185">Reference proteome</keyword>
<sequence length="251" mass="28853">MIFVKEEKVFPTIKADDFPIEKEIKGTSDTMEAKPNGKRKLLEKIAEKKVFLLYLTLSPLSGNVVLLVSRISSEFSKLKFSISIRLLLTSLPLYMRCFMQLSLTSSYGSDIQDFETKKPRVKIYVDKESGRQKEDALVTFLKAGSKIPIFVTKARFKQKGFMEMFLPKKVDRRKKKKLQHLEQKMLGWGGKDDAKLLILATVILQYMFTPAEIKADENLRFELEEDVRDKCTKLSPLESVKVSIMVPVKCQ</sequence>
<dbReference type="PANTHER" id="PTHR15608">
    <property type="entry name" value="SPLICING FACTOR U2AF-ASSOCIATED PROTEIN 2"/>
    <property type="match status" value="1"/>
</dbReference>
<dbReference type="PhylomeDB" id="A0A068V0E8"/>